<dbReference type="Proteomes" id="UP001206925">
    <property type="component" value="Unassembled WGS sequence"/>
</dbReference>
<accession>A0AAD5C1K0</accession>
<evidence type="ECO:0000259" key="1">
    <source>
        <dbReference type="PROSITE" id="PS51297"/>
    </source>
</evidence>
<dbReference type="InterPro" id="IPR002487">
    <property type="entry name" value="TF_Kbox"/>
</dbReference>
<name>A0AAD5C1K0_AMBAR</name>
<evidence type="ECO:0000313" key="3">
    <source>
        <dbReference type="Proteomes" id="UP001206925"/>
    </source>
</evidence>
<feature type="non-terminal residue" evidence="2">
    <location>
        <position position="117"/>
    </location>
</feature>
<feature type="domain" description="K-box" evidence="1">
    <location>
        <begin position="22"/>
        <end position="112"/>
    </location>
</feature>
<dbReference type="GO" id="GO:0003700">
    <property type="term" value="F:DNA-binding transcription factor activity"/>
    <property type="evidence" value="ECO:0007669"/>
    <property type="project" value="InterPro"/>
</dbReference>
<dbReference type="PROSITE" id="PS51297">
    <property type="entry name" value="K_BOX"/>
    <property type="match status" value="1"/>
</dbReference>
<sequence>MKNYREHVMANRSFTDEIQQENPHMQHNVTLIQKKIEQLEVSTRKLLGQSLGSCALDELLKLENKVESSLTTLRERKMHLFMEHIQELKEKERLLMKDNARLWQHYATLCKKRECGD</sequence>
<proteinExistence type="predicted"/>
<gene>
    <name evidence="2" type="ORF">M8C21_006197</name>
</gene>
<evidence type="ECO:0000313" key="2">
    <source>
        <dbReference type="EMBL" id="KAI7733713.1"/>
    </source>
</evidence>
<keyword evidence="3" id="KW-1185">Reference proteome</keyword>
<protein>
    <recommendedName>
        <fullName evidence="1">K-box domain-containing protein</fullName>
    </recommendedName>
</protein>
<reference evidence="2" key="1">
    <citation type="submission" date="2022-06" db="EMBL/GenBank/DDBJ databases">
        <title>Uncovering the hologenomic basis of an extraordinary plant invasion.</title>
        <authorList>
            <person name="Bieker V.C."/>
            <person name="Martin M.D."/>
            <person name="Gilbert T."/>
            <person name="Hodgins K."/>
            <person name="Battlay P."/>
            <person name="Petersen B."/>
            <person name="Wilson J."/>
        </authorList>
    </citation>
    <scope>NUCLEOTIDE SEQUENCE</scope>
    <source>
        <strain evidence="2">AA19_3_7</strain>
        <tissue evidence="2">Leaf</tissue>
    </source>
</reference>
<comment type="caution">
    <text evidence="2">The sequence shown here is derived from an EMBL/GenBank/DDBJ whole genome shotgun (WGS) entry which is preliminary data.</text>
</comment>
<dbReference type="AlphaFoldDB" id="A0AAD5C1K0"/>
<organism evidence="2 3">
    <name type="scientific">Ambrosia artemisiifolia</name>
    <name type="common">Common ragweed</name>
    <dbReference type="NCBI Taxonomy" id="4212"/>
    <lineage>
        <taxon>Eukaryota</taxon>
        <taxon>Viridiplantae</taxon>
        <taxon>Streptophyta</taxon>
        <taxon>Embryophyta</taxon>
        <taxon>Tracheophyta</taxon>
        <taxon>Spermatophyta</taxon>
        <taxon>Magnoliopsida</taxon>
        <taxon>eudicotyledons</taxon>
        <taxon>Gunneridae</taxon>
        <taxon>Pentapetalae</taxon>
        <taxon>asterids</taxon>
        <taxon>campanulids</taxon>
        <taxon>Asterales</taxon>
        <taxon>Asteraceae</taxon>
        <taxon>Asteroideae</taxon>
        <taxon>Heliantheae alliance</taxon>
        <taxon>Heliantheae</taxon>
        <taxon>Ambrosia</taxon>
    </lineage>
</organism>
<dbReference type="Pfam" id="PF01486">
    <property type="entry name" value="K-box"/>
    <property type="match status" value="1"/>
</dbReference>
<dbReference type="GO" id="GO:0005634">
    <property type="term" value="C:nucleus"/>
    <property type="evidence" value="ECO:0007669"/>
    <property type="project" value="InterPro"/>
</dbReference>
<dbReference type="EMBL" id="JAMZMK010009924">
    <property type="protein sequence ID" value="KAI7733713.1"/>
    <property type="molecule type" value="Genomic_DNA"/>
</dbReference>